<evidence type="ECO:0000313" key="2">
    <source>
        <dbReference type="EMBL" id="KAJ8438205.1"/>
    </source>
</evidence>
<dbReference type="PANTHER" id="PTHR46512">
    <property type="entry name" value="PEPTIDYLPROLYL ISOMERASE"/>
    <property type="match status" value="1"/>
</dbReference>
<evidence type="ECO:0000313" key="3">
    <source>
        <dbReference type="Proteomes" id="UP001153076"/>
    </source>
</evidence>
<accession>A0A9Q1K897</accession>
<keyword evidence="1" id="KW-0802">TPR repeat</keyword>
<keyword evidence="3" id="KW-1185">Reference proteome</keyword>
<feature type="repeat" description="TPR" evidence="1">
    <location>
        <begin position="105"/>
        <end position="138"/>
    </location>
</feature>
<name>A0A9Q1K897_9CARY</name>
<gene>
    <name evidence="2" type="ORF">Cgig2_001923</name>
</gene>
<dbReference type="InterPro" id="IPR050754">
    <property type="entry name" value="FKBP4/5/8-like"/>
</dbReference>
<dbReference type="AlphaFoldDB" id="A0A9Q1K897"/>
<protein>
    <submittedName>
        <fullName evidence="2">Uncharacterized protein</fullName>
    </submittedName>
</protein>
<dbReference type="InterPro" id="IPR019734">
    <property type="entry name" value="TPR_rpt"/>
</dbReference>
<dbReference type="Proteomes" id="UP001153076">
    <property type="component" value="Unassembled WGS sequence"/>
</dbReference>
<dbReference type="EMBL" id="JAKOGI010000266">
    <property type="protein sequence ID" value="KAJ8438205.1"/>
    <property type="molecule type" value="Genomic_DNA"/>
</dbReference>
<dbReference type="SUPFAM" id="SSF48452">
    <property type="entry name" value="TPR-like"/>
    <property type="match status" value="1"/>
</dbReference>
<dbReference type="OrthoDB" id="2942533at2759"/>
<dbReference type="Gene3D" id="1.25.40.10">
    <property type="entry name" value="Tetratricopeptide repeat domain"/>
    <property type="match status" value="1"/>
</dbReference>
<dbReference type="SMART" id="SM00028">
    <property type="entry name" value="TPR"/>
    <property type="match status" value="1"/>
</dbReference>
<evidence type="ECO:0000256" key="1">
    <source>
        <dbReference type="PROSITE-ProRule" id="PRU00339"/>
    </source>
</evidence>
<sequence length="230" mass="26473">MELPIQRNWNLLSANAGMATLAAIQVGRKYNKEEHYRDGRSLGAPYYIQVFGEEGNRFYKLKAYQTAITRHDKAIQYLYVLLKLAPFEDAKNQCDLTLKLDLFNVKARFRRAQALVKLGMMEEALKDLQTTIRLDPSTRKVKAELHKAEQMYKSACRKDRLQSLINDHNNSTRNRADSHDKVVFDPLNLSKLSNSRISNNRRGISVTSPPKIEVLLVPQRLKTNILQIIC</sequence>
<comment type="caution">
    <text evidence="2">The sequence shown here is derived from an EMBL/GenBank/DDBJ whole genome shotgun (WGS) entry which is preliminary data.</text>
</comment>
<reference evidence="2" key="1">
    <citation type="submission" date="2022-04" db="EMBL/GenBank/DDBJ databases">
        <title>Carnegiea gigantea Genome sequencing and assembly v2.</title>
        <authorList>
            <person name="Copetti D."/>
            <person name="Sanderson M.J."/>
            <person name="Burquez A."/>
            <person name="Wojciechowski M.F."/>
        </authorList>
    </citation>
    <scope>NUCLEOTIDE SEQUENCE</scope>
    <source>
        <strain evidence="2">SGP5-SGP5p</strain>
        <tissue evidence="2">Aerial part</tissue>
    </source>
</reference>
<dbReference type="PROSITE" id="PS50005">
    <property type="entry name" value="TPR"/>
    <property type="match status" value="1"/>
</dbReference>
<organism evidence="2 3">
    <name type="scientific">Carnegiea gigantea</name>
    <dbReference type="NCBI Taxonomy" id="171969"/>
    <lineage>
        <taxon>Eukaryota</taxon>
        <taxon>Viridiplantae</taxon>
        <taxon>Streptophyta</taxon>
        <taxon>Embryophyta</taxon>
        <taxon>Tracheophyta</taxon>
        <taxon>Spermatophyta</taxon>
        <taxon>Magnoliopsida</taxon>
        <taxon>eudicotyledons</taxon>
        <taxon>Gunneridae</taxon>
        <taxon>Pentapetalae</taxon>
        <taxon>Caryophyllales</taxon>
        <taxon>Cactineae</taxon>
        <taxon>Cactaceae</taxon>
        <taxon>Cactoideae</taxon>
        <taxon>Echinocereeae</taxon>
        <taxon>Carnegiea</taxon>
    </lineage>
</organism>
<dbReference type="InterPro" id="IPR011990">
    <property type="entry name" value="TPR-like_helical_dom_sf"/>
</dbReference>
<proteinExistence type="predicted"/>